<evidence type="ECO:0000259" key="1">
    <source>
        <dbReference type="Pfam" id="PF20211"/>
    </source>
</evidence>
<reference evidence="2 3" key="1">
    <citation type="submission" date="2017-10" db="EMBL/GenBank/DDBJ databases">
        <title>Draft genome sequence of cellulolytic Actinomyces sp CtC72 isolated from cattle rumen fluid.</title>
        <authorList>
            <person name="Joshi A.J."/>
            <person name="Vasudevan G."/>
            <person name="Lanjekar V.B."/>
            <person name="Hivarkar S."/>
            <person name="Engineer A."/>
            <person name="Pore S.D."/>
            <person name="Dhakephalkar P.K."/>
            <person name="Dagar S."/>
        </authorList>
    </citation>
    <scope>NUCLEOTIDE SEQUENCE [LARGE SCALE GENOMIC DNA]</scope>
    <source>
        <strain evidence="3">CtC72</strain>
    </source>
</reference>
<dbReference type="Proteomes" id="UP000194577">
    <property type="component" value="Unassembled WGS sequence"/>
</dbReference>
<comment type="caution">
    <text evidence="2">The sequence shown here is derived from an EMBL/GenBank/DDBJ whole genome shotgun (WGS) entry which is preliminary data.</text>
</comment>
<organism evidence="2 3">
    <name type="scientific">Actinomyces ruminis</name>
    <dbReference type="NCBI Taxonomy" id="1937003"/>
    <lineage>
        <taxon>Bacteria</taxon>
        <taxon>Bacillati</taxon>
        <taxon>Actinomycetota</taxon>
        <taxon>Actinomycetes</taxon>
        <taxon>Actinomycetales</taxon>
        <taxon>Actinomycetaceae</taxon>
        <taxon>Actinomyces</taxon>
    </lineage>
</organism>
<protein>
    <recommendedName>
        <fullName evidence="1">DUF6571 domain-containing protein</fullName>
    </recommendedName>
</protein>
<name>A0ABX4M9J5_9ACTO</name>
<feature type="domain" description="DUF6571" evidence="1">
    <location>
        <begin position="81"/>
        <end position="681"/>
    </location>
</feature>
<dbReference type="InterPro" id="IPR046701">
    <property type="entry name" value="DUF6571"/>
</dbReference>
<sequence length="719" mass="75976">MRLTYVSMDAEGVQGFIDALQSWVDDAEVERSELYNLSNSWDEEPVEGVEELLSISTPYALGYAPVGSGSAFAAFGGRPASMADAINTLQRLVNDLQTRLDEAIAMNDSGITFSAEEGVVCYYLPDGVEDTPENVKTYNSQSIADAKADATALEQALASKDGTAEDGRTVEEIAEAMAKKQDIDIYGAAFVNTVGVDTFLDMVQQVQADNTYSTASSGTSQYAHPKAEDEAATDSVVNTMGHILAAASHQSVTGPGLAAALETAVTEDGHKGRTAAMNALLSVEGLHYNAGFLVDLADRMEELPYDGTRPTYPMPANKVDDYGPVYTRASLDPLEGVLTAMGTNTEAALEYLAPEDGGAVDAAGNWVPSQASADRWELLTNRTWDPDKGSEALTTAMAGASAQRMPSDDSTDERAAWATGEAMTYLSGLDEDAFTQTGRDNVAIILGNSMADIEDVINGNADSSGAVFVGDATRPAVLPGNHESDIRALTRLVGMEESSLSILSNAVGRYSTARNQAILDEYPDATLGDGSGMDEAFKTASRNDGALLGFIEQSAVSALTGHGESEAHANELAASTVLGAFGAGLSVVPHPAAQAASVVVTAATPGLTEQMSQFDLTQVEDAEDLSDAAQQEAFQAAMAQISNAGRLPDAAYIDYNGKDLGDLYDWMDDDHQIDLTMLLSDSTYRKQFNHWMESPDVPSSDLEIQFGAGIGHGHDKVAD</sequence>
<keyword evidence="3" id="KW-1185">Reference proteome</keyword>
<evidence type="ECO:0000313" key="2">
    <source>
        <dbReference type="EMBL" id="PHP52118.1"/>
    </source>
</evidence>
<proteinExistence type="predicted"/>
<dbReference type="Pfam" id="PF20211">
    <property type="entry name" value="DUF6571"/>
    <property type="match status" value="1"/>
</dbReference>
<evidence type="ECO:0000313" key="3">
    <source>
        <dbReference type="Proteomes" id="UP000194577"/>
    </source>
</evidence>
<gene>
    <name evidence="2" type="ORF">BW737_011960</name>
</gene>
<accession>A0ABX4M9J5</accession>
<dbReference type="EMBL" id="MTPX02000063">
    <property type="protein sequence ID" value="PHP52118.1"/>
    <property type="molecule type" value="Genomic_DNA"/>
</dbReference>